<dbReference type="Gene3D" id="3.40.50.2000">
    <property type="entry name" value="Glycogen Phosphorylase B"/>
    <property type="match status" value="2"/>
</dbReference>
<dbReference type="EMBL" id="CAJPVJ010006198">
    <property type="protein sequence ID" value="CAG2170231.1"/>
    <property type="molecule type" value="Genomic_DNA"/>
</dbReference>
<evidence type="ECO:0000313" key="3">
    <source>
        <dbReference type="Proteomes" id="UP000728032"/>
    </source>
</evidence>
<dbReference type="SUPFAM" id="SSF53756">
    <property type="entry name" value="UDP-Glycosyltransferase/glycogen phosphorylase"/>
    <property type="match status" value="1"/>
</dbReference>
<dbReference type="InterPro" id="IPR050426">
    <property type="entry name" value="Glycosyltransferase_28"/>
</dbReference>
<reference evidence="2" key="1">
    <citation type="submission" date="2020-11" db="EMBL/GenBank/DDBJ databases">
        <authorList>
            <person name="Tran Van P."/>
        </authorList>
    </citation>
    <scope>NUCLEOTIDE SEQUENCE</scope>
</reference>
<evidence type="ECO:0000256" key="1">
    <source>
        <dbReference type="ARBA" id="ARBA00022679"/>
    </source>
</evidence>
<sequence>MVAKRLTILVAPMEGVGHVNACIGLAQVLQSRGHRIVFVADQSFEGLLSPYGFTEEILASEEKDKLPGEVMAKVLLESGFLSGASPMEKLKVGQNMKFAEILVNKMRANEPKLQAIVAKYNPDLYVIDDFIGSPTLIHSNKPWVYMFSGNPLFVLRDDKTPPGGSGFATNGDRSDWKAFRELSDKEFSKMNVHYNKWMTDEGLPTVPMDGTLLTSPHLNIYGYPEELDYTDVRPLPDRWLRVDAFMRNGEQEFAIPDKFLDRDPQKSKLIYLSMGSMGSVDVNLMKRFVAILSKSEHKFIVSKGVLGDSYELADNMWGQKSVPQTKVVPIVSLVITHGGNNSVTETFSYGKPMIVMPLFGDQYDNAQRVQEKGFGIRLNPYECTERELLTAIDSLLNDKDMNERLAVASKRMLSSHSIHRVSEVIESLVK</sequence>
<name>A0A7R9M681_9ACAR</name>
<proteinExistence type="predicted"/>
<dbReference type="Proteomes" id="UP000728032">
    <property type="component" value="Unassembled WGS sequence"/>
</dbReference>
<organism evidence="2">
    <name type="scientific">Oppiella nova</name>
    <dbReference type="NCBI Taxonomy" id="334625"/>
    <lineage>
        <taxon>Eukaryota</taxon>
        <taxon>Metazoa</taxon>
        <taxon>Ecdysozoa</taxon>
        <taxon>Arthropoda</taxon>
        <taxon>Chelicerata</taxon>
        <taxon>Arachnida</taxon>
        <taxon>Acari</taxon>
        <taxon>Acariformes</taxon>
        <taxon>Sarcoptiformes</taxon>
        <taxon>Oribatida</taxon>
        <taxon>Brachypylina</taxon>
        <taxon>Oppioidea</taxon>
        <taxon>Oppiidae</taxon>
        <taxon>Oppiella</taxon>
    </lineage>
</organism>
<dbReference type="AlphaFoldDB" id="A0A7R9M681"/>
<keyword evidence="3" id="KW-1185">Reference proteome</keyword>
<dbReference type="GO" id="GO:0008194">
    <property type="term" value="F:UDP-glycosyltransferase activity"/>
    <property type="evidence" value="ECO:0007669"/>
    <property type="project" value="InterPro"/>
</dbReference>
<dbReference type="EMBL" id="OC921023">
    <property type="protein sequence ID" value="CAD7653044.1"/>
    <property type="molecule type" value="Genomic_DNA"/>
</dbReference>
<dbReference type="Pfam" id="PF00201">
    <property type="entry name" value="UDPGT"/>
    <property type="match status" value="1"/>
</dbReference>
<dbReference type="CDD" id="cd03784">
    <property type="entry name" value="GT1_Gtf-like"/>
    <property type="match status" value="1"/>
</dbReference>
<dbReference type="PANTHER" id="PTHR48050">
    <property type="entry name" value="STEROL 3-BETA-GLUCOSYLTRANSFERASE"/>
    <property type="match status" value="1"/>
</dbReference>
<accession>A0A7R9M681</accession>
<dbReference type="PANTHER" id="PTHR48050:SF13">
    <property type="entry name" value="STEROL 3-BETA-GLUCOSYLTRANSFERASE UGT80A2"/>
    <property type="match status" value="1"/>
</dbReference>
<dbReference type="InterPro" id="IPR002213">
    <property type="entry name" value="UDP_glucos_trans"/>
</dbReference>
<gene>
    <name evidence="2" type="ORF">ONB1V03_LOCUS9702</name>
</gene>
<evidence type="ECO:0008006" key="4">
    <source>
        <dbReference type="Google" id="ProtNLM"/>
    </source>
</evidence>
<dbReference type="OrthoDB" id="6499590at2759"/>
<evidence type="ECO:0000313" key="2">
    <source>
        <dbReference type="EMBL" id="CAD7653044.1"/>
    </source>
</evidence>
<keyword evidence="1" id="KW-0808">Transferase</keyword>
<protein>
    <recommendedName>
        <fullName evidence="4">UDP-glycosyltransferase</fullName>
    </recommendedName>
</protein>